<reference evidence="1 2" key="1">
    <citation type="submission" date="2019-03" db="EMBL/GenBank/DDBJ databases">
        <title>Genomic Encyclopedia of Type Strains, Phase IV (KMG-IV): sequencing the most valuable type-strain genomes for metagenomic binning, comparative biology and taxonomic classification.</title>
        <authorList>
            <person name="Goeker M."/>
        </authorList>
    </citation>
    <scope>NUCLEOTIDE SEQUENCE [LARGE SCALE GENOMIC DNA]</scope>
    <source>
        <strain evidence="1 2">DSM 103792</strain>
    </source>
</reference>
<name>A0A4R6UTF9_9GAMM</name>
<evidence type="ECO:0000313" key="2">
    <source>
        <dbReference type="Proteomes" id="UP000295375"/>
    </source>
</evidence>
<evidence type="ECO:0008006" key="3">
    <source>
        <dbReference type="Google" id="ProtNLM"/>
    </source>
</evidence>
<sequence length="407" mass="44586">MNIVAPSKASPGARPWLTATLLLTLAVGSAVQAGPREQAKRIHDRLAGVPASDAVIDSMAAKISANDVIGAANEAMEHRAFYDVTLKNFVTPWTNRDANAFAPLNDYTATVIGMVRDNEDFRTVLYGDIIYTGSGSGVPAYSNTSNAHYEYLENNNINLKDALQKRVQSAVTGMPSAATAGVITTRAAGRAFFIDGTNRAMFRWTLMNHMCNDLEQVADTTYIPDRIRQDVTRSPGGDSRVFLNNCIGCHSGMDPLAGAYAYYDYTYPENDMEAGQVVYHDIGTINEVTGTRVDPKYHNNNANFRPGFITVDDSWANYWRKGNNQVLGWDSSLPGSGNGAKSMGMELAHSEAFAQCQVKKVFKAVCLRNAVDSTDRNQIDQMVSSFKANNYQLKRVFAESANYCKGE</sequence>
<proteinExistence type="predicted"/>
<protein>
    <recommendedName>
        <fullName evidence="3">DUF1585 domain-containing protein</fullName>
    </recommendedName>
</protein>
<keyword evidence="2" id="KW-1185">Reference proteome</keyword>
<dbReference type="OrthoDB" id="5753229at2"/>
<gene>
    <name evidence="1" type="ORF">EV696_102132</name>
</gene>
<organism evidence="1 2">
    <name type="scientific">Permianibacter aggregans</name>
    <dbReference type="NCBI Taxonomy" id="1510150"/>
    <lineage>
        <taxon>Bacteria</taxon>
        <taxon>Pseudomonadati</taxon>
        <taxon>Pseudomonadota</taxon>
        <taxon>Gammaproteobacteria</taxon>
        <taxon>Pseudomonadales</taxon>
        <taxon>Pseudomonadaceae</taxon>
        <taxon>Permianibacter</taxon>
    </lineage>
</organism>
<dbReference type="Proteomes" id="UP000295375">
    <property type="component" value="Unassembled WGS sequence"/>
</dbReference>
<accession>A0A4R6UTF9</accession>
<dbReference type="AlphaFoldDB" id="A0A4R6UTF9"/>
<comment type="caution">
    <text evidence="1">The sequence shown here is derived from an EMBL/GenBank/DDBJ whole genome shotgun (WGS) entry which is preliminary data.</text>
</comment>
<dbReference type="EMBL" id="SNYM01000002">
    <property type="protein sequence ID" value="TDQ50451.1"/>
    <property type="molecule type" value="Genomic_DNA"/>
</dbReference>
<dbReference type="RefSeq" id="WP_133587623.1">
    <property type="nucleotide sequence ID" value="NZ_CP037953.1"/>
</dbReference>
<evidence type="ECO:0000313" key="1">
    <source>
        <dbReference type="EMBL" id="TDQ50451.1"/>
    </source>
</evidence>